<gene>
    <name evidence="4" type="ORF">PECAL_3P15340</name>
</gene>
<dbReference type="OrthoDB" id="1688044at2759"/>
<organism evidence="4 5">
    <name type="scientific">Pelagomonas calceolata</name>
    <dbReference type="NCBI Taxonomy" id="35677"/>
    <lineage>
        <taxon>Eukaryota</taxon>
        <taxon>Sar</taxon>
        <taxon>Stramenopiles</taxon>
        <taxon>Ochrophyta</taxon>
        <taxon>Pelagophyceae</taxon>
        <taxon>Pelagomonadales</taxon>
        <taxon>Pelagomonadaceae</taxon>
        <taxon>Pelagomonas</taxon>
    </lineage>
</organism>
<comment type="caution">
    <text evidence="4">The sequence shown here is derived from an EMBL/GenBank/DDBJ whole genome shotgun (WGS) entry which is preliminary data.</text>
</comment>
<dbReference type="Pfam" id="PF00258">
    <property type="entry name" value="Flavodoxin_1"/>
    <property type="match status" value="1"/>
</dbReference>
<protein>
    <recommendedName>
        <fullName evidence="3">Flavodoxin-like domain-containing protein</fullName>
    </recommendedName>
</protein>
<dbReference type="Gene3D" id="3.40.50.360">
    <property type="match status" value="1"/>
</dbReference>
<dbReference type="GO" id="GO:0050660">
    <property type="term" value="F:flavin adenine dinucleotide binding"/>
    <property type="evidence" value="ECO:0007669"/>
    <property type="project" value="TreeGrafter"/>
</dbReference>
<feature type="domain" description="Flavodoxin-like" evidence="3">
    <location>
        <begin position="4"/>
        <end position="155"/>
    </location>
</feature>
<evidence type="ECO:0000256" key="2">
    <source>
        <dbReference type="SAM" id="Phobius"/>
    </source>
</evidence>
<dbReference type="GO" id="GO:0005829">
    <property type="term" value="C:cytosol"/>
    <property type="evidence" value="ECO:0007669"/>
    <property type="project" value="TreeGrafter"/>
</dbReference>
<dbReference type="PRINTS" id="PR00369">
    <property type="entry name" value="FLAVODOXIN"/>
</dbReference>
<dbReference type="InterPro" id="IPR029039">
    <property type="entry name" value="Flavoprotein-like_sf"/>
</dbReference>
<keyword evidence="2" id="KW-0472">Membrane</keyword>
<dbReference type="EMBL" id="CAKKNE010000003">
    <property type="protein sequence ID" value="CAH0371585.1"/>
    <property type="molecule type" value="Genomic_DNA"/>
</dbReference>
<keyword evidence="2" id="KW-0812">Transmembrane</keyword>
<reference evidence="4" key="1">
    <citation type="submission" date="2021-11" db="EMBL/GenBank/DDBJ databases">
        <authorList>
            <consortium name="Genoscope - CEA"/>
            <person name="William W."/>
        </authorList>
    </citation>
    <scope>NUCLEOTIDE SEQUENCE</scope>
</reference>
<evidence type="ECO:0000256" key="1">
    <source>
        <dbReference type="ARBA" id="ARBA00022630"/>
    </source>
</evidence>
<keyword evidence="1" id="KW-0285">Flavoprotein</keyword>
<accession>A0A8J2SGK9</accession>
<dbReference type="Proteomes" id="UP000789595">
    <property type="component" value="Unassembled WGS sequence"/>
</dbReference>
<dbReference type="InterPro" id="IPR001094">
    <property type="entry name" value="Flavdoxin-like"/>
</dbReference>
<proteinExistence type="predicted"/>
<sequence length="219" mass="23794">MPKALVVFGSESGTAEKAIKELAAQWKAAGAWTVVDVIDGNAAAKQGLETLATSHDAIIIATSSFRQGDAPYNYDDFLGALYRATFKAESPFQGCQHAVLGFGDSHFDTYMNCPRLTDSLLEKCGSRRMVKRAEIDVREKERGVKDMATWAAAVDAALKNLPDPSSKPACIWDENTSTYDKSLEYDDDEEEVAVQSGSSLYFYGSVVAAAAALYYLLFA</sequence>
<dbReference type="PROSITE" id="PS50902">
    <property type="entry name" value="FLAVODOXIN_LIKE"/>
    <property type="match status" value="1"/>
</dbReference>
<dbReference type="SUPFAM" id="SSF52218">
    <property type="entry name" value="Flavoproteins"/>
    <property type="match status" value="1"/>
</dbReference>
<keyword evidence="2" id="KW-1133">Transmembrane helix</keyword>
<evidence type="ECO:0000259" key="3">
    <source>
        <dbReference type="PROSITE" id="PS50902"/>
    </source>
</evidence>
<keyword evidence="5" id="KW-1185">Reference proteome</keyword>
<feature type="transmembrane region" description="Helical" evidence="2">
    <location>
        <begin position="200"/>
        <end position="218"/>
    </location>
</feature>
<dbReference type="GO" id="GO:0010181">
    <property type="term" value="F:FMN binding"/>
    <property type="evidence" value="ECO:0007669"/>
    <property type="project" value="InterPro"/>
</dbReference>
<evidence type="ECO:0000313" key="5">
    <source>
        <dbReference type="Proteomes" id="UP000789595"/>
    </source>
</evidence>
<evidence type="ECO:0000313" key="4">
    <source>
        <dbReference type="EMBL" id="CAH0371585.1"/>
    </source>
</evidence>
<dbReference type="InterPro" id="IPR008254">
    <property type="entry name" value="Flavodoxin/NO_synth"/>
</dbReference>
<dbReference type="PANTHER" id="PTHR19384">
    <property type="entry name" value="NITRIC OXIDE SYNTHASE-RELATED"/>
    <property type="match status" value="1"/>
</dbReference>
<dbReference type="GO" id="GO:0016491">
    <property type="term" value="F:oxidoreductase activity"/>
    <property type="evidence" value="ECO:0007669"/>
    <property type="project" value="TreeGrafter"/>
</dbReference>
<name>A0A8J2SGK9_9STRA</name>
<dbReference type="AlphaFoldDB" id="A0A8J2SGK9"/>